<sequence>MHLKSSLKQATDFTETEEYKFLENCLEEIKELIGAA</sequence>
<reference evidence="1" key="1">
    <citation type="submission" date="2014-09" db="EMBL/GenBank/DDBJ databases">
        <authorList>
            <person name="Magalhaes I.L.F."/>
            <person name="Oliveira U."/>
            <person name="Santos F.R."/>
            <person name="Vidigal T.H.D.A."/>
            <person name="Brescovit A.D."/>
            <person name="Santos A.J."/>
        </authorList>
    </citation>
    <scope>NUCLEOTIDE SEQUENCE</scope>
    <source>
        <tissue evidence="1">Shoot tissue taken approximately 20 cm above the soil surface</tissue>
    </source>
</reference>
<dbReference type="EMBL" id="GBRH01191602">
    <property type="protein sequence ID" value="JAE06294.1"/>
    <property type="molecule type" value="Transcribed_RNA"/>
</dbReference>
<proteinExistence type="predicted"/>
<evidence type="ECO:0000313" key="1">
    <source>
        <dbReference type="EMBL" id="JAE06294.1"/>
    </source>
</evidence>
<name>A0A0A9F504_ARUDO</name>
<accession>A0A0A9F504</accession>
<organism evidence="1">
    <name type="scientific">Arundo donax</name>
    <name type="common">Giant reed</name>
    <name type="synonym">Donax arundinaceus</name>
    <dbReference type="NCBI Taxonomy" id="35708"/>
    <lineage>
        <taxon>Eukaryota</taxon>
        <taxon>Viridiplantae</taxon>
        <taxon>Streptophyta</taxon>
        <taxon>Embryophyta</taxon>
        <taxon>Tracheophyta</taxon>
        <taxon>Spermatophyta</taxon>
        <taxon>Magnoliopsida</taxon>
        <taxon>Liliopsida</taxon>
        <taxon>Poales</taxon>
        <taxon>Poaceae</taxon>
        <taxon>PACMAD clade</taxon>
        <taxon>Arundinoideae</taxon>
        <taxon>Arundineae</taxon>
        <taxon>Arundo</taxon>
    </lineage>
</organism>
<dbReference type="AlphaFoldDB" id="A0A0A9F504"/>
<reference evidence="1" key="2">
    <citation type="journal article" date="2015" name="Data Brief">
        <title>Shoot transcriptome of the giant reed, Arundo donax.</title>
        <authorList>
            <person name="Barrero R.A."/>
            <person name="Guerrero F.D."/>
            <person name="Moolhuijzen P."/>
            <person name="Goolsby J.A."/>
            <person name="Tidwell J."/>
            <person name="Bellgard S.E."/>
            <person name="Bellgard M.I."/>
        </authorList>
    </citation>
    <scope>NUCLEOTIDE SEQUENCE</scope>
    <source>
        <tissue evidence="1">Shoot tissue taken approximately 20 cm above the soil surface</tissue>
    </source>
</reference>
<protein>
    <submittedName>
        <fullName evidence="1">Uncharacterized protein</fullName>
    </submittedName>
</protein>